<dbReference type="Proteomes" id="UP000035050">
    <property type="component" value="Chromosome"/>
</dbReference>
<feature type="compositionally biased region" description="Low complexity" evidence="1">
    <location>
        <begin position="786"/>
        <end position="808"/>
    </location>
</feature>
<dbReference type="Gene3D" id="3.10.670.10">
    <property type="entry name" value="Secreted effector protein ssei"/>
    <property type="match status" value="1"/>
</dbReference>
<organism evidence="2 3">
    <name type="scientific">Pandoraea oxalativorans</name>
    <dbReference type="NCBI Taxonomy" id="573737"/>
    <lineage>
        <taxon>Bacteria</taxon>
        <taxon>Pseudomonadati</taxon>
        <taxon>Pseudomonadota</taxon>
        <taxon>Betaproteobacteria</taxon>
        <taxon>Burkholderiales</taxon>
        <taxon>Burkholderiaceae</taxon>
        <taxon>Pandoraea</taxon>
    </lineage>
</organism>
<reference evidence="2" key="1">
    <citation type="submission" date="2016-06" db="EMBL/GenBank/DDBJ databases">
        <title>Pandoraea oxalativorans DSM 23570 Genome Sequencing.</title>
        <authorList>
            <person name="Ee R."/>
            <person name="Lim Y.-L."/>
            <person name="Yong D."/>
            <person name="Yin W.-F."/>
            <person name="Chan K.-G."/>
        </authorList>
    </citation>
    <scope>NUCLEOTIDE SEQUENCE</scope>
    <source>
        <strain evidence="2">DSM 23570</strain>
    </source>
</reference>
<dbReference type="EMBL" id="CP011253">
    <property type="protein sequence ID" value="AKC71072.2"/>
    <property type="molecule type" value="Genomic_DNA"/>
</dbReference>
<protein>
    <submittedName>
        <fullName evidence="2">Uncharacterized protein</fullName>
    </submittedName>
</protein>
<gene>
    <name evidence="2" type="ORF">MB84_18750</name>
</gene>
<name>A0A0E3YD45_9BURK</name>
<dbReference type="KEGG" id="pox:MB84_18750"/>
<dbReference type="PATRIC" id="fig|573737.6.peg.4716"/>
<keyword evidence="3" id="KW-1185">Reference proteome</keyword>
<evidence type="ECO:0000256" key="1">
    <source>
        <dbReference type="SAM" id="MobiDB-lite"/>
    </source>
</evidence>
<evidence type="ECO:0000313" key="3">
    <source>
        <dbReference type="Proteomes" id="UP000035050"/>
    </source>
</evidence>
<evidence type="ECO:0000313" key="2">
    <source>
        <dbReference type="EMBL" id="AKC71072.2"/>
    </source>
</evidence>
<proteinExistence type="predicted"/>
<accession>A0A0E3YD45</accession>
<sequence length="1457" mass="159539">MEQRPLHHLHPPQDAKTLIQTDVPVTLREMLDLIDATDRLAESAHVMDKHVKQAHLAIEKQMEAVLRKQGLIVFSVKTALPWNAKVEVRYSRRGRSPDRQSFSFSFVEVHETKHFTVRDIALGLHYGDEFEVTGGHQRVESVRVVDPVAQRLLAAVDRDEFRTALLARDEQQLKTAQDSAVLMKAHEDYVKEVFTGVLFDATSLSWERHVPPGSRAGAAMLPPHAQHMGGPGARTRVRVGHGPVRLISFDGEVLAGLLSVSQADGDGVLLISIKHATHFWWWPGVEVTQAFQEFISMHMSPVLLQRMESPLRSSRMRFQIGPVSTKNHWSCAPSNREAGDTATPAPPGNPLGALYDEVWRKPYFRFETCQSLYLAMWIAEMRRAYSDRDMVIITQRVRDERRLNQAQHIVFNYLKIVSASFAAAFAVKGRFAKSAMSLMVEVGAHLGTYALLAERAKTADLEELKRIHLEMSLSKALETMFRSFGSATLDSIADALFEDGESARVASEHLISFMNAWPLVSEQRKQFADDIRAIVKAERREDTLAQEPAWVGLSRIKAYRRLLTDGEQAAPMTESENHVDRFLGAGRMQVTSLDELMRLPEGYCVALTYPDGTMFFSAVTSGSGKLLGSAVDDGDRTLGRNTALPTYRIGRVSQEVFEFLDDGRVRCGAVDGAFVEGALYVESLDDRRPDWRKPMPDPVGVWPRVPTTSEPSRVKQSEAESVRAAIVHPWSLDGDSQERRRGRSKRALEQWGTFVDAWYARAGRIVPGASSSQRLANVVSFPLPPSAVSTTSTTSATSTTSTASTPSTLAGAARPQAGGSDPLASAAAMAAHWNAPAFRLAFAEVLSRVRRGLMRWHLQASHITETTHRRLILRALRGDAVFRPVTVNAVRLPGVVGIVGDEGRLLISLTTCEVMALIDSGEATLRVRGNENDSLRRFVERHMSEAVADTMRGRDLSVVLASPDANCDTDRVTEDFRDQIELTMQQRSTVGDGILKLATQAAQTLPGVDTQSLIASIQGVTRALPNQASEVIYLNEPVDGPQNAPSLWLANGVGTAIREFFDDVFPRGVTDDSLSDATALAARLVESVQGCRIEARVSDDVASLVESGMGDIDFVAAMLAAGRGLQDGKFGAAVASMWQQIPGPTLFCGRQSTAPQLVRLQGTQLLRQVPRGYRILARPTSADPNAEGGYDDMLSLGGGRVAVVRNVGTDLAPRLDLTSIDLTRTDGDIAWSDADNAWRRDGETFHFWIESDTPGVFAEPPPPEFEAGSLNVAVLSEALLAHPSVSAMQDERSATSALALGGATAAMLDAARETLTGYGFTSIAYRLITSWSAPDQFRPRVSLAVIATGEGDTFRSWVTHGYVDRVVVDFLPRRTLGNAPPLMSDIYVSSVVDWGDFYQKHGAARCIKYVDFDTADAALNAARTYTVMPGALPGNFMPGGVLLRSPDWPTHATSGST</sequence>
<feature type="region of interest" description="Disordered" evidence="1">
    <location>
        <begin position="786"/>
        <end position="820"/>
    </location>
</feature>